<proteinExistence type="predicted"/>
<protein>
    <submittedName>
        <fullName evidence="2">Transposase</fullName>
    </submittedName>
</protein>
<accession>A0ABU8SV59</accession>
<dbReference type="Proteomes" id="UP001377972">
    <property type="component" value="Unassembled WGS sequence"/>
</dbReference>
<dbReference type="SMART" id="SM01321">
    <property type="entry name" value="Y1_Tnp"/>
    <property type="match status" value="1"/>
</dbReference>
<dbReference type="RefSeq" id="WP_138599300.1">
    <property type="nucleotide sequence ID" value="NZ_JAQPZS010000011.1"/>
</dbReference>
<sequence length="148" mass="17650">MFSSRKRLKGRTSHSNCYYSVTLCCENRVPIFANYLYAVDAAKAIYHLEDKVETICFVLMPDHLHWIFQLRPQQNLSAVIKLYKSMVTMSIRKRKGRKVVVWQNNFYDHQIRDENDLIHQARYIVANPLRAKLVKHVGDYPFWNCIWL</sequence>
<comment type="caution">
    <text evidence="2">The sequence shown here is derived from an EMBL/GenBank/DDBJ whole genome shotgun (WGS) entry which is preliminary data.</text>
</comment>
<dbReference type="Gene3D" id="3.30.70.1290">
    <property type="entry name" value="Transposase IS200-like"/>
    <property type="match status" value="1"/>
</dbReference>
<evidence type="ECO:0000313" key="3">
    <source>
        <dbReference type="Proteomes" id="UP001377972"/>
    </source>
</evidence>
<keyword evidence="3" id="KW-1185">Reference proteome</keyword>
<dbReference type="SUPFAM" id="SSF143422">
    <property type="entry name" value="Transposase IS200-like"/>
    <property type="match status" value="1"/>
</dbReference>
<evidence type="ECO:0000259" key="1">
    <source>
        <dbReference type="SMART" id="SM01321"/>
    </source>
</evidence>
<reference evidence="2 3" key="1">
    <citation type="submission" date="2023-01" db="EMBL/GenBank/DDBJ databases">
        <title>Trichodesmium-associated heterotrophic epibiont bacteria.</title>
        <authorList>
            <person name="Cleveland C.S."/>
            <person name="Webb E.A."/>
        </authorList>
    </citation>
    <scope>NUCLEOTIDE SEQUENCE [LARGE SCALE GENOMIC DNA]</scope>
    <source>
        <strain evidence="2 3">USCH2</strain>
    </source>
</reference>
<dbReference type="PANTHER" id="PTHR36966">
    <property type="entry name" value="REP-ASSOCIATED TYROSINE TRANSPOSASE"/>
    <property type="match status" value="1"/>
</dbReference>
<gene>
    <name evidence="2" type="ORF">PQI24_12810</name>
</gene>
<dbReference type="PANTHER" id="PTHR36966:SF1">
    <property type="entry name" value="REP-ASSOCIATED TYROSINE TRANSPOSASE"/>
    <property type="match status" value="1"/>
</dbReference>
<dbReference type="InterPro" id="IPR036515">
    <property type="entry name" value="Transposase_17_sf"/>
</dbReference>
<feature type="domain" description="Transposase IS200-like" evidence="1">
    <location>
        <begin position="14"/>
        <end position="127"/>
    </location>
</feature>
<dbReference type="Pfam" id="PF01797">
    <property type="entry name" value="Y1_Tnp"/>
    <property type="match status" value="1"/>
</dbReference>
<dbReference type="EMBL" id="JAQPZS010000011">
    <property type="protein sequence ID" value="MEJ6496922.1"/>
    <property type="molecule type" value="Genomic_DNA"/>
</dbReference>
<dbReference type="NCBIfam" id="NF047646">
    <property type="entry name" value="REP_Tyr_transpos"/>
    <property type="match status" value="1"/>
</dbReference>
<name>A0ABU8SV59_9GAMM</name>
<dbReference type="InterPro" id="IPR052715">
    <property type="entry name" value="RAYT_transposase"/>
</dbReference>
<organism evidence="2 3">
    <name type="scientific">Pseudoalteromonas lipolytica</name>
    <dbReference type="NCBI Taxonomy" id="570156"/>
    <lineage>
        <taxon>Bacteria</taxon>
        <taxon>Pseudomonadati</taxon>
        <taxon>Pseudomonadota</taxon>
        <taxon>Gammaproteobacteria</taxon>
        <taxon>Alteromonadales</taxon>
        <taxon>Pseudoalteromonadaceae</taxon>
        <taxon>Pseudoalteromonas</taxon>
    </lineage>
</organism>
<evidence type="ECO:0000313" key="2">
    <source>
        <dbReference type="EMBL" id="MEJ6496922.1"/>
    </source>
</evidence>
<dbReference type="InterPro" id="IPR002686">
    <property type="entry name" value="Transposase_17"/>
</dbReference>